<dbReference type="PANTHER" id="PTHR30576">
    <property type="entry name" value="COLANIC BIOSYNTHESIS UDP-GLUCOSE LIPID CARRIER TRANSFERASE"/>
    <property type="match status" value="1"/>
</dbReference>
<keyword evidence="2" id="KW-0472">Membrane</keyword>
<evidence type="ECO:0000259" key="3">
    <source>
        <dbReference type="Pfam" id="PF02397"/>
    </source>
</evidence>
<comment type="similarity">
    <text evidence="1">Belongs to the bacterial sugar transferase family.</text>
</comment>
<dbReference type="InterPro" id="IPR003362">
    <property type="entry name" value="Bact_transf"/>
</dbReference>
<dbReference type="AlphaFoldDB" id="A0A6H1U4L6"/>
<evidence type="ECO:0000256" key="1">
    <source>
        <dbReference type="ARBA" id="ARBA00006464"/>
    </source>
</evidence>
<keyword evidence="2" id="KW-1133">Transmembrane helix</keyword>
<dbReference type="KEGG" id="oxy:HCG48_16195"/>
<keyword evidence="2" id="KW-0812">Transmembrane</keyword>
<evidence type="ECO:0000313" key="5">
    <source>
        <dbReference type="Proteomes" id="UP000500857"/>
    </source>
</evidence>
<dbReference type="Proteomes" id="UP000500857">
    <property type="component" value="Chromosome"/>
</dbReference>
<feature type="transmembrane region" description="Helical" evidence="2">
    <location>
        <begin position="53"/>
        <end position="76"/>
    </location>
</feature>
<accession>A0A6H1U4L6</accession>
<protein>
    <submittedName>
        <fullName evidence="4">Sugar transferase</fullName>
    </submittedName>
</protein>
<keyword evidence="4" id="KW-0808">Transferase</keyword>
<dbReference type="PANTHER" id="PTHR30576:SF10">
    <property type="entry name" value="SLL5057 PROTEIN"/>
    <property type="match status" value="1"/>
</dbReference>
<evidence type="ECO:0000256" key="2">
    <source>
        <dbReference type="SAM" id="Phobius"/>
    </source>
</evidence>
<gene>
    <name evidence="4" type="ORF">HCG48_16195</name>
</gene>
<reference evidence="4 5" key="1">
    <citation type="submission" date="2020-04" db="EMBL/GenBank/DDBJ databases">
        <authorList>
            <person name="Basu S."/>
            <person name="Maruthanayagam V."/>
            <person name="Chakraborty S."/>
            <person name="Pramanik A."/>
            <person name="Mukherjee J."/>
            <person name="Brink B."/>
        </authorList>
    </citation>
    <scope>NUCLEOTIDE SEQUENCE [LARGE SCALE GENOMIC DNA]</scope>
    <source>
        <strain evidence="4 5">AP17</strain>
    </source>
</reference>
<name>A0A6H1U4L6_9CYAN</name>
<feature type="domain" description="Bacterial sugar transferase" evidence="3">
    <location>
        <begin position="48"/>
        <end position="234"/>
    </location>
</feature>
<evidence type="ECO:0000313" key="4">
    <source>
        <dbReference type="EMBL" id="QIZ73784.1"/>
    </source>
</evidence>
<organism evidence="4 5">
    <name type="scientific">Oxynema aestuarii AP17</name>
    <dbReference type="NCBI Taxonomy" id="2064643"/>
    <lineage>
        <taxon>Bacteria</taxon>
        <taxon>Bacillati</taxon>
        <taxon>Cyanobacteriota</taxon>
        <taxon>Cyanophyceae</taxon>
        <taxon>Oscillatoriophycideae</taxon>
        <taxon>Oscillatoriales</taxon>
        <taxon>Oscillatoriaceae</taxon>
        <taxon>Oxynema</taxon>
        <taxon>Oxynema aestuarii</taxon>
    </lineage>
</organism>
<keyword evidence="5" id="KW-1185">Reference proteome</keyword>
<dbReference type="Pfam" id="PF02397">
    <property type="entry name" value="Bac_transf"/>
    <property type="match status" value="1"/>
</dbReference>
<dbReference type="EMBL" id="CP051167">
    <property type="protein sequence ID" value="QIZ73784.1"/>
    <property type="molecule type" value="Genomic_DNA"/>
</dbReference>
<dbReference type="GO" id="GO:0016780">
    <property type="term" value="F:phosphotransferase activity, for other substituted phosphate groups"/>
    <property type="evidence" value="ECO:0007669"/>
    <property type="project" value="TreeGrafter"/>
</dbReference>
<proteinExistence type="inferred from homology"/>
<sequence>MTTSEIPVPISVNTNDSKSSFTSAFLEKTYELHPAMEQVHPSVYSKVKRAIDIVGALVGLMLTGLLLLPIAIAMQLDSPGPIFFSQIRCGYKGRPFRMWKFRSMVVNAEQLQHLVNNQVNGHLFKNEKDPRVTRVGRFLRRTSLDELPQFWNVLKGDMSLVGTRPPTQAEVERYHKHHLKRLDVKPGLTGEWQTNGRSSIKDFEEVIHLDLEYQRKWSVSYDLLLIVKTIQVVFNKTGAC</sequence>